<dbReference type="EMBL" id="CBXF010000097">
    <property type="protein sequence ID" value="CDL83901.1"/>
    <property type="molecule type" value="Genomic_DNA"/>
</dbReference>
<dbReference type="AlphaFoldDB" id="W1J238"/>
<evidence type="ECO:0000313" key="1">
    <source>
        <dbReference type="EMBL" id="CDL83901.1"/>
    </source>
</evidence>
<name>W1J238_9GAMM</name>
<dbReference type="STRING" id="1427518.XSR1_380061"/>
<organism evidence="1 2">
    <name type="scientific">Xenorhabdus szentirmaii DSM 16338</name>
    <dbReference type="NCBI Taxonomy" id="1427518"/>
    <lineage>
        <taxon>Bacteria</taxon>
        <taxon>Pseudomonadati</taxon>
        <taxon>Pseudomonadota</taxon>
        <taxon>Gammaproteobacteria</taxon>
        <taxon>Enterobacterales</taxon>
        <taxon>Morganellaceae</taxon>
        <taxon>Xenorhabdus</taxon>
    </lineage>
</organism>
<keyword evidence="2" id="KW-1185">Reference proteome</keyword>
<reference evidence="1" key="1">
    <citation type="submission" date="2013-11" db="EMBL/GenBank/DDBJ databases">
        <title>Draft genome sequence and annotation of the entomopathogenic bacteria, Xenorhabdus cabanillasi strain JM26 and Xenorhabdus szentirmai strain DSM 16338.</title>
        <authorList>
            <person name="Gualtieri M."/>
            <person name="Ogier J.C."/>
            <person name="Pages S."/>
            <person name="Givaudan A."/>
            <person name="Gaudriault S."/>
        </authorList>
    </citation>
    <scope>NUCLEOTIDE SEQUENCE [LARGE SCALE GENOMIC DNA]</scope>
    <source>
        <strain evidence="1">DSM 16338</strain>
    </source>
</reference>
<evidence type="ECO:0000313" key="2">
    <source>
        <dbReference type="Proteomes" id="UP000019202"/>
    </source>
</evidence>
<protein>
    <submittedName>
        <fullName evidence="1">Uncharacterized protein</fullName>
    </submittedName>
</protein>
<dbReference type="Proteomes" id="UP000019202">
    <property type="component" value="Unassembled WGS sequence"/>
</dbReference>
<proteinExistence type="predicted"/>
<accession>W1J238</accession>
<comment type="caution">
    <text evidence="1">The sequence shown here is derived from an EMBL/GenBank/DDBJ whole genome shotgun (WGS) entry which is preliminary data.</text>
</comment>
<sequence length="70" mass="7829">MSGTPDIEEDMMAAKLEVSIFYNEEIAQCEVTWSADRTADFSPMERDTLEQLKHALMTQLGSGVHSGQLH</sequence>
<gene>
    <name evidence="1" type="ORF">XSR1_380061</name>
</gene>